<dbReference type="OrthoDB" id="102473at2"/>
<dbReference type="PANTHER" id="PTHR11365:SF23">
    <property type="entry name" value="HYPOTHETICAL 5-OXOPROLINASE (EUROFUNG)-RELATED"/>
    <property type="match status" value="1"/>
</dbReference>
<dbReference type="Pfam" id="PF02538">
    <property type="entry name" value="Hydantoinase_B"/>
    <property type="match status" value="1"/>
</dbReference>
<dbReference type="STRING" id="1045773.SAMN05216555_10346"/>
<organism evidence="2 3">
    <name type="scientific">Arthrobacter cupressi</name>
    <dbReference type="NCBI Taxonomy" id="1045773"/>
    <lineage>
        <taxon>Bacteria</taxon>
        <taxon>Bacillati</taxon>
        <taxon>Actinomycetota</taxon>
        <taxon>Actinomycetes</taxon>
        <taxon>Micrococcales</taxon>
        <taxon>Micrococcaceae</taxon>
        <taxon>Arthrobacter</taxon>
    </lineage>
</organism>
<dbReference type="InterPro" id="IPR045079">
    <property type="entry name" value="Oxoprolinase-like"/>
</dbReference>
<dbReference type="PANTHER" id="PTHR11365">
    <property type="entry name" value="5-OXOPROLINASE RELATED"/>
    <property type="match status" value="1"/>
</dbReference>
<protein>
    <submittedName>
        <fullName evidence="2">N-methylhydantoinase B</fullName>
    </submittedName>
</protein>
<evidence type="ECO:0000259" key="1">
    <source>
        <dbReference type="Pfam" id="PF02538"/>
    </source>
</evidence>
<keyword evidence="3" id="KW-1185">Reference proteome</keyword>
<dbReference type="RefSeq" id="WP_074587291.1">
    <property type="nucleotide sequence ID" value="NZ_FNEI01000003.1"/>
</dbReference>
<feature type="domain" description="Hydantoinase B/oxoprolinase" evidence="1">
    <location>
        <begin position="6"/>
        <end position="536"/>
    </location>
</feature>
<dbReference type="EMBL" id="FNEI01000003">
    <property type="protein sequence ID" value="SDI54240.1"/>
    <property type="molecule type" value="Genomic_DNA"/>
</dbReference>
<reference evidence="3" key="1">
    <citation type="submission" date="2016-10" db="EMBL/GenBank/DDBJ databases">
        <authorList>
            <person name="Varghese N."/>
            <person name="Submissions S."/>
        </authorList>
    </citation>
    <scope>NUCLEOTIDE SEQUENCE [LARGE SCALE GENOMIC DNA]</scope>
    <source>
        <strain evidence="3">CGMCC 1.10783</strain>
    </source>
</reference>
<name>A0A1G8LG86_9MICC</name>
<dbReference type="AlphaFoldDB" id="A0A1G8LG86"/>
<evidence type="ECO:0000313" key="2">
    <source>
        <dbReference type="EMBL" id="SDI54240.1"/>
    </source>
</evidence>
<accession>A0A1G8LG86</accession>
<proteinExistence type="predicted"/>
<evidence type="ECO:0000313" key="3">
    <source>
        <dbReference type="Proteomes" id="UP000182130"/>
    </source>
</evidence>
<dbReference type="Proteomes" id="UP000182130">
    <property type="component" value="Unassembled WGS sequence"/>
</dbReference>
<sequence length="586" mass="62832">MAREFDPVKLSVLANAFDGIVREMTSGLLRSARSSVINTARDFSCAVLTADNQLLAAAEGVPVHVFGAGPLGEDMVELHNDIREGDAFLHNDPYLGNSHAADHVILVPIFIQGRHLFTAVTKAHQADCGNSLPTTFFATARDVYEEGALIFPCVRIQRDYTDIDDIIRMCRSRIRVPDQWYGDYLASVGASRIAERRIHELAEKFGVDDLVDFVDAWFDYSERLTASAIETLPEYVLHGTSAHDPFPGTGPDGVHLQATLEVKPKQGKIVIDLRDNPDNLPNGLNLTKATATGAALAGILSGIPENLPSNAGTFRRVEVLLRDGCAVGVPKHPYSCSSGTTNLADRVVNIVQAAFSQIDDGYGTAEGAAGQAPAKSVISGIDDRNGNPYVNQILVGGVGGPATPYVDGWPTYQRPVCGALLYHDSVEVDEQRYPILIHERSLVADSGGAGRQRGGLATRVTMEPRGESVTLTYGIEGKLNPPKGVRGGHDGAVPSTWVEDLATGERREIPVVGRYDLQSGEKVVSITPGGGGYGNPLERDVLAVLDDYRESRVSLEAAAADYGVVIADGKVDEEATAKARQERLAS</sequence>
<dbReference type="InterPro" id="IPR003692">
    <property type="entry name" value="Hydantoinase_B"/>
</dbReference>
<dbReference type="GO" id="GO:0017168">
    <property type="term" value="F:5-oxoprolinase (ATP-hydrolyzing) activity"/>
    <property type="evidence" value="ECO:0007669"/>
    <property type="project" value="TreeGrafter"/>
</dbReference>
<dbReference type="GO" id="GO:0005829">
    <property type="term" value="C:cytosol"/>
    <property type="evidence" value="ECO:0007669"/>
    <property type="project" value="TreeGrafter"/>
</dbReference>
<dbReference type="GO" id="GO:0006749">
    <property type="term" value="P:glutathione metabolic process"/>
    <property type="evidence" value="ECO:0007669"/>
    <property type="project" value="TreeGrafter"/>
</dbReference>
<gene>
    <name evidence="2" type="ORF">SAMN05216555_10346</name>
</gene>